<evidence type="ECO:0000313" key="2">
    <source>
        <dbReference type="EMBL" id="RKP13031.1"/>
    </source>
</evidence>
<dbReference type="Proteomes" id="UP000267251">
    <property type="component" value="Unassembled WGS sequence"/>
</dbReference>
<proteinExistence type="predicted"/>
<gene>
    <name evidence="2" type="ORF">BJ684DRAFT_16530</name>
</gene>
<reference evidence="3" key="1">
    <citation type="journal article" date="2018" name="Nat. Microbiol.">
        <title>Leveraging single-cell genomics to expand the fungal tree of life.</title>
        <authorList>
            <person name="Ahrendt S.R."/>
            <person name="Quandt C.A."/>
            <person name="Ciobanu D."/>
            <person name="Clum A."/>
            <person name="Salamov A."/>
            <person name="Andreopoulos B."/>
            <person name="Cheng J.F."/>
            <person name="Woyke T."/>
            <person name="Pelin A."/>
            <person name="Henrissat B."/>
            <person name="Reynolds N.K."/>
            <person name="Benny G.L."/>
            <person name="Smith M.E."/>
            <person name="James T.Y."/>
            <person name="Grigoriev I.V."/>
        </authorList>
    </citation>
    <scope>NUCLEOTIDE SEQUENCE [LARGE SCALE GENOMIC DNA]</scope>
</reference>
<sequence length="255" mass="27690">MSPDVLVTEEGISILDRLAGLMGPLEAYMTAALCATLDAPAGLTHPASYTYGRFEDLARPLIPELTYRATGCFGDSEPTRALFSRAARHCRHLFWSYDALLDIGSAHASSWALYKVRQVDWPLSVLEGLNSIDLRAARAQEIHDMLRDIQRDLRERPILPSYRPKGSVCLVVEAYELDIPALPMGSSTSSQTAEEPLNTTHSSSTELIPPGSARIPRPTKLDPPSVSSLSIATQADIPAGQATFASPIDLFDSSP</sequence>
<dbReference type="OrthoDB" id="10612277at2759"/>
<name>A0A4P9Y4G0_9FUNG</name>
<feature type="compositionally biased region" description="Polar residues" evidence="1">
    <location>
        <begin position="186"/>
        <end position="206"/>
    </location>
</feature>
<feature type="region of interest" description="Disordered" evidence="1">
    <location>
        <begin position="186"/>
        <end position="228"/>
    </location>
</feature>
<protein>
    <submittedName>
        <fullName evidence="2">Uncharacterized protein</fullName>
    </submittedName>
</protein>
<dbReference type="AlphaFoldDB" id="A0A4P9Y4G0"/>
<keyword evidence="3" id="KW-1185">Reference proteome</keyword>
<evidence type="ECO:0000313" key="3">
    <source>
        <dbReference type="Proteomes" id="UP000267251"/>
    </source>
</evidence>
<organism evidence="2 3">
    <name type="scientific">Piptocephalis cylindrospora</name>
    <dbReference type="NCBI Taxonomy" id="1907219"/>
    <lineage>
        <taxon>Eukaryota</taxon>
        <taxon>Fungi</taxon>
        <taxon>Fungi incertae sedis</taxon>
        <taxon>Zoopagomycota</taxon>
        <taxon>Zoopagomycotina</taxon>
        <taxon>Zoopagomycetes</taxon>
        <taxon>Zoopagales</taxon>
        <taxon>Piptocephalidaceae</taxon>
        <taxon>Piptocephalis</taxon>
    </lineage>
</organism>
<feature type="non-terminal residue" evidence="2">
    <location>
        <position position="255"/>
    </location>
</feature>
<dbReference type="EMBL" id="KZ988128">
    <property type="protein sequence ID" value="RKP13031.1"/>
    <property type="molecule type" value="Genomic_DNA"/>
</dbReference>
<evidence type="ECO:0000256" key="1">
    <source>
        <dbReference type="SAM" id="MobiDB-lite"/>
    </source>
</evidence>
<accession>A0A4P9Y4G0</accession>